<reference evidence="12 13" key="1">
    <citation type="submission" date="2016-06" db="EMBL/GenBank/DDBJ databases">
        <title>Genome of Rhinopithecus bieti.</title>
        <authorList>
            <person name="Wu"/>
            <person name="C.-I. and Zhang"/>
            <person name="Y."/>
        </authorList>
    </citation>
    <scope>NUCLEOTIDE SEQUENCE</scope>
</reference>
<keyword evidence="6" id="KW-0963">Cytoplasm</keyword>
<keyword evidence="5" id="KW-1003">Cell membrane</keyword>
<evidence type="ECO:0000256" key="3">
    <source>
        <dbReference type="ARBA" id="ARBA00004496"/>
    </source>
</evidence>
<evidence type="ECO:0000256" key="5">
    <source>
        <dbReference type="ARBA" id="ARBA00022475"/>
    </source>
</evidence>
<keyword evidence="7" id="KW-0037">Angiogenesis</keyword>
<dbReference type="GO" id="GO:0090443">
    <property type="term" value="C:FAR/SIN/STRIPAK complex"/>
    <property type="evidence" value="ECO:0007669"/>
    <property type="project" value="TreeGrafter"/>
</dbReference>
<dbReference type="STRING" id="61621.ENSRBIP00000037030"/>
<evidence type="ECO:0000256" key="4">
    <source>
        <dbReference type="ARBA" id="ARBA00009181"/>
    </source>
</evidence>
<evidence type="ECO:0000256" key="1">
    <source>
        <dbReference type="ARBA" id="ARBA00004255"/>
    </source>
</evidence>
<dbReference type="GeneTree" id="ENSGT00960000186932"/>
<dbReference type="Ensembl" id="ENSRBIT00000061041.1">
    <property type="protein sequence ID" value="ENSRBIP00000037030.1"/>
    <property type="gene ID" value="ENSRBIG00000042124.1"/>
</dbReference>
<dbReference type="Pfam" id="PF20929">
    <property type="entry name" value="PDCD10_N"/>
    <property type="match status" value="1"/>
</dbReference>
<evidence type="ECO:0000256" key="2">
    <source>
        <dbReference type="ARBA" id="ARBA00004413"/>
    </source>
</evidence>
<keyword evidence="8" id="KW-0053">Apoptosis</keyword>
<evidence type="ECO:0000313" key="12">
    <source>
        <dbReference type="Ensembl" id="ENSRBIP00000037030.1"/>
    </source>
</evidence>
<reference evidence="12" key="3">
    <citation type="submission" date="2025-09" db="UniProtKB">
        <authorList>
            <consortium name="Ensembl"/>
        </authorList>
    </citation>
    <scope>IDENTIFICATION</scope>
</reference>
<sequence length="54" mass="6106">MTMEEMKNEAETTSMVSTPLYAVTYPVFNELERVNLSASQTLRAAFTKSNPVIY</sequence>
<evidence type="ECO:0000259" key="11">
    <source>
        <dbReference type="Pfam" id="PF20929"/>
    </source>
</evidence>
<evidence type="ECO:0000256" key="9">
    <source>
        <dbReference type="ARBA" id="ARBA00023034"/>
    </source>
</evidence>
<reference evidence="12" key="2">
    <citation type="submission" date="2025-08" db="UniProtKB">
        <authorList>
            <consortium name="Ensembl"/>
        </authorList>
    </citation>
    <scope>IDENTIFICATION</scope>
</reference>
<keyword evidence="9" id="KW-0333">Golgi apparatus</keyword>
<dbReference type="InterPro" id="IPR046409">
    <property type="entry name" value="PDC10_dimerisation_sf"/>
</dbReference>
<organism evidence="12 13">
    <name type="scientific">Rhinopithecus bieti</name>
    <name type="common">Black snub-nosed monkey</name>
    <name type="synonym">Pygathrix bieti</name>
    <dbReference type="NCBI Taxonomy" id="61621"/>
    <lineage>
        <taxon>Eukaryota</taxon>
        <taxon>Metazoa</taxon>
        <taxon>Chordata</taxon>
        <taxon>Craniata</taxon>
        <taxon>Vertebrata</taxon>
        <taxon>Euteleostomi</taxon>
        <taxon>Mammalia</taxon>
        <taxon>Eutheria</taxon>
        <taxon>Euarchontoglires</taxon>
        <taxon>Primates</taxon>
        <taxon>Haplorrhini</taxon>
        <taxon>Catarrhini</taxon>
        <taxon>Cercopithecidae</taxon>
        <taxon>Colobinae</taxon>
        <taxon>Rhinopithecus</taxon>
    </lineage>
</organism>
<feature type="domain" description="Programmed cell death protein 10 dimerisation" evidence="11">
    <location>
        <begin position="13"/>
        <end position="49"/>
    </location>
</feature>
<dbReference type="OMA" id="VMFPLFK"/>
<evidence type="ECO:0000256" key="8">
    <source>
        <dbReference type="ARBA" id="ARBA00022703"/>
    </source>
</evidence>
<dbReference type="PANTHER" id="PTHR13250:SF1">
    <property type="entry name" value="PROGRAMMED CELL DEATH PROTEIN 10"/>
    <property type="match status" value="1"/>
</dbReference>
<dbReference type="GO" id="GO:0019901">
    <property type="term" value="F:protein kinase binding"/>
    <property type="evidence" value="ECO:0007669"/>
    <property type="project" value="TreeGrafter"/>
</dbReference>
<dbReference type="Proteomes" id="UP000233180">
    <property type="component" value="Unassembled WGS sequence"/>
</dbReference>
<comment type="similarity">
    <text evidence="4">Belongs to the PDCD10 family.</text>
</comment>
<dbReference type="AlphaFoldDB" id="A0A2K6MMM7"/>
<dbReference type="InterPro" id="IPR009652">
    <property type="entry name" value="PDCD10"/>
</dbReference>
<accession>A0A2K6MMM7</accession>
<evidence type="ECO:0000313" key="13">
    <source>
        <dbReference type="Proteomes" id="UP000233180"/>
    </source>
</evidence>
<keyword evidence="13" id="KW-1185">Reference proteome</keyword>
<dbReference type="GO" id="GO:1903358">
    <property type="term" value="P:regulation of Golgi organization"/>
    <property type="evidence" value="ECO:0007669"/>
    <property type="project" value="TreeGrafter"/>
</dbReference>
<evidence type="ECO:0000256" key="6">
    <source>
        <dbReference type="ARBA" id="ARBA00022490"/>
    </source>
</evidence>
<comment type="subcellular location">
    <subcellularLocation>
        <location evidence="2">Cell membrane</location>
        <topology evidence="2">Peripheral membrane protein</topology>
        <orientation evidence="2">Cytoplasmic side</orientation>
    </subcellularLocation>
    <subcellularLocation>
        <location evidence="3">Cytoplasm</location>
    </subcellularLocation>
    <subcellularLocation>
        <location evidence="1">Golgi apparatus membrane</location>
        <topology evidence="1">Peripheral membrane protein</topology>
        <orientation evidence="1">Cytoplasmic side</orientation>
    </subcellularLocation>
</comment>
<dbReference type="Gene3D" id="1.10.12.70">
    <property type="match status" value="1"/>
</dbReference>
<evidence type="ECO:0000256" key="7">
    <source>
        <dbReference type="ARBA" id="ARBA00022657"/>
    </source>
</evidence>
<evidence type="ECO:0000256" key="10">
    <source>
        <dbReference type="ARBA" id="ARBA00023136"/>
    </source>
</evidence>
<dbReference type="GO" id="GO:0001525">
    <property type="term" value="P:angiogenesis"/>
    <property type="evidence" value="ECO:0007669"/>
    <property type="project" value="UniProtKB-KW"/>
</dbReference>
<dbReference type="PANTHER" id="PTHR13250">
    <property type="entry name" value="TF-1 CELL APOPTOSIS RELATED PROTEIN-15"/>
    <property type="match status" value="1"/>
</dbReference>
<keyword evidence="10" id="KW-0472">Membrane</keyword>
<proteinExistence type="inferred from homology"/>
<name>A0A2K6MMM7_RHIBE</name>
<dbReference type="GO" id="GO:0006915">
    <property type="term" value="P:apoptotic process"/>
    <property type="evidence" value="ECO:0007669"/>
    <property type="project" value="UniProtKB-KW"/>
</dbReference>
<dbReference type="GO" id="GO:0000139">
    <property type="term" value="C:Golgi membrane"/>
    <property type="evidence" value="ECO:0007669"/>
    <property type="project" value="UniProtKB-SubCell"/>
</dbReference>
<dbReference type="GO" id="GO:0005886">
    <property type="term" value="C:plasma membrane"/>
    <property type="evidence" value="ECO:0007669"/>
    <property type="project" value="UniProtKB-SubCell"/>
</dbReference>
<dbReference type="InterPro" id="IPR048288">
    <property type="entry name" value="PDCD10_N"/>
</dbReference>
<protein>
    <recommendedName>
        <fullName evidence="11">Programmed cell death protein 10 dimerisation domain-containing protein</fullName>
    </recommendedName>
</protein>